<reference evidence="4" key="1">
    <citation type="journal article" date="2013" name="Genome Biol.">
        <title>Draft genome of the mountain pine beetle, Dendroctonus ponderosae Hopkins, a major forest pest.</title>
        <authorList>
            <person name="Keeling C.I."/>
            <person name="Yuen M.M."/>
            <person name="Liao N.Y."/>
            <person name="Docking T.R."/>
            <person name="Chan S.K."/>
            <person name="Taylor G.A."/>
            <person name="Palmquist D.L."/>
            <person name="Jackman S.D."/>
            <person name="Nguyen A."/>
            <person name="Li M."/>
            <person name="Henderson H."/>
            <person name="Janes J.K."/>
            <person name="Zhao Y."/>
            <person name="Pandoh P."/>
            <person name="Moore R."/>
            <person name="Sperling F.A."/>
            <person name="Huber D.P."/>
            <person name="Birol I."/>
            <person name="Jones S.J."/>
            <person name="Bohlmann J."/>
        </authorList>
    </citation>
    <scope>NUCLEOTIDE SEQUENCE</scope>
</reference>
<sequence length="319" mass="35064">MSCSVTERVSSTPATVHNASPTSGTTSISAIGASTSSSHKTKCKEHTGPEGNSLSALATSPSSRAPAEGAETPAGVDGPPQNGPQSNSPQGSQLRSKPCTKMLLCCCCKCPWRKGAQEEIRVSPDELRSWSKSFDQLMNSPVGRKVFRNFLKGEYSEENILFWLACEDFKKHTDKTYTEKRSGLIYMNYIHPDSSTEVSLDSRVREIVKKQLPNPHPSMYDEAQLQIYTLMQRDSYPRFLSSVAFRTLMEKANVSKPRDKILIYIAPQRTPSLHTIDLNFPQNLSGEHGQASQSTPLLTAVHPAATIAVSDIDRDQDAS</sequence>
<feature type="domain" description="RGS" evidence="2">
    <location>
        <begin position="133"/>
        <end position="249"/>
    </location>
</feature>
<dbReference type="InterPro" id="IPR044926">
    <property type="entry name" value="RGS_subdomain_2"/>
</dbReference>
<reference evidence="3" key="2">
    <citation type="submission" date="2024-08" db="UniProtKB">
        <authorList>
            <consortium name="EnsemblMetazoa"/>
        </authorList>
    </citation>
    <scope>IDENTIFICATION</scope>
</reference>
<organism evidence="3 4">
    <name type="scientific">Dendroctonus ponderosae</name>
    <name type="common">Mountain pine beetle</name>
    <dbReference type="NCBI Taxonomy" id="77166"/>
    <lineage>
        <taxon>Eukaryota</taxon>
        <taxon>Metazoa</taxon>
        <taxon>Ecdysozoa</taxon>
        <taxon>Arthropoda</taxon>
        <taxon>Hexapoda</taxon>
        <taxon>Insecta</taxon>
        <taxon>Pterygota</taxon>
        <taxon>Neoptera</taxon>
        <taxon>Endopterygota</taxon>
        <taxon>Coleoptera</taxon>
        <taxon>Polyphaga</taxon>
        <taxon>Cucujiformia</taxon>
        <taxon>Curculionidae</taxon>
        <taxon>Scolytinae</taxon>
        <taxon>Dendroctonus</taxon>
    </lineage>
</organism>
<evidence type="ECO:0000313" key="4">
    <source>
        <dbReference type="Proteomes" id="UP000019118"/>
    </source>
</evidence>
<dbReference type="RefSeq" id="XP_019760507.1">
    <property type="nucleotide sequence ID" value="XM_019904948.2"/>
</dbReference>
<proteinExistence type="predicted"/>
<dbReference type="PRINTS" id="PR01301">
    <property type="entry name" value="RGSPROTEIN"/>
</dbReference>
<feature type="region of interest" description="Disordered" evidence="1">
    <location>
        <begin position="1"/>
        <end position="94"/>
    </location>
</feature>
<evidence type="ECO:0000256" key="1">
    <source>
        <dbReference type="SAM" id="MobiDB-lite"/>
    </source>
</evidence>
<feature type="compositionally biased region" description="Polar residues" evidence="1">
    <location>
        <begin position="50"/>
        <end position="63"/>
    </location>
</feature>
<dbReference type="InterPro" id="IPR016137">
    <property type="entry name" value="RGS"/>
</dbReference>
<feature type="compositionally biased region" description="Low complexity" evidence="1">
    <location>
        <begin position="78"/>
        <end position="94"/>
    </location>
</feature>
<dbReference type="Gene3D" id="1.10.167.10">
    <property type="entry name" value="Regulator of G-protein Signalling 4, domain 2"/>
    <property type="match status" value="1"/>
</dbReference>
<keyword evidence="4" id="KW-1185">Reference proteome</keyword>
<dbReference type="SUPFAM" id="SSF48097">
    <property type="entry name" value="Regulator of G-protein signaling, RGS"/>
    <property type="match status" value="1"/>
</dbReference>
<dbReference type="Proteomes" id="UP000019118">
    <property type="component" value="Unassembled WGS sequence"/>
</dbReference>
<dbReference type="InterPro" id="IPR036305">
    <property type="entry name" value="RGS_sf"/>
</dbReference>
<evidence type="ECO:0000259" key="2">
    <source>
        <dbReference type="PROSITE" id="PS50132"/>
    </source>
</evidence>
<dbReference type="FunFam" id="1.10.167.10:FF:000001">
    <property type="entry name" value="Putative regulator of g-protein signaling 12"/>
    <property type="match status" value="1"/>
</dbReference>
<feature type="compositionally biased region" description="Polar residues" evidence="1">
    <location>
        <begin position="1"/>
        <end position="21"/>
    </location>
</feature>
<dbReference type="AlphaFoldDB" id="A0AAR5PHZ7"/>
<accession>A0AAR5PHZ7</accession>
<feature type="compositionally biased region" description="Low complexity" evidence="1">
    <location>
        <begin position="22"/>
        <end position="38"/>
    </location>
</feature>
<dbReference type="Pfam" id="PF00615">
    <property type="entry name" value="RGS"/>
    <property type="match status" value="1"/>
</dbReference>
<dbReference type="PROSITE" id="PS50132">
    <property type="entry name" value="RGS"/>
    <property type="match status" value="1"/>
</dbReference>
<dbReference type="PANTHER" id="PTHR10845">
    <property type="entry name" value="REGULATOR OF G PROTEIN SIGNALING"/>
    <property type="match status" value="1"/>
</dbReference>
<name>A0AAR5PHZ7_DENPD</name>
<dbReference type="EnsemblMetazoa" id="XM_019904948.1">
    <property type="protein sequence ID" value="XP_019760507.1"/>
    <property type="gene ID" value="LOC109537952"/>
</dbReference>
<protein>
    <recommendedName>
        <fullName evidence="2">RGS domain-containing protein</fullName>
    </recommendedName>
</protein>
<dbReference type="GeneID" id="109537952"/>
<evidence type="ECO:0000313" key="3">
    <source>
        <dbReference type="EnsemblMetazoa" id="XP_019760507.1"/>
    </source>
</evidence>
<dbReference type="SMART" id="SM00315">
    <property type="entry name" value="RGS"/>
    <property type="match status" value="1"/>
</dbReference>
<dbReference type="PANTHER" id="PTHR10845:SF192">
    <property type="entry name" value="DOUBLE HIT, ISOFORM B"/>
    <property type="match status" value="1"/>
</dbReference>